<comment type="caution">
    <text evidence="1">The sequence shown here is derived from an EMBL/GenBank/DDBJ whole genome shotgun (WGS) entry which is preliminary data.</text>
</comment>
<sequence>MNTISKTLDEMTRIERSNLLEAVADALEATASEAEENGDVRFVANSTCLANTIRGLSGDLAPREMAAAELLLEQGIMLMHQFSTRAKPQTLLN</sequence>
<proteinExistence type="predicted"/>
<name>A0A370KFR0_9HYPH</name>
<dbReference type="AlphaFoldDB" id="A0A370KFR0"/>
<evidence type="ECO:0000313" key="2">
    <source>
        <dbReference type="Proteomes" id="UP000254939"/>
    </source>
</evidence>
<dbReference type="OrthoDB" id="8281590at2"/>
<dbReference type="RefSeq" id="WP_016555942.1">
    <property type="nucleotide sequence ID" value="NZ_KZ857269.1"/>
</dbReference>
<accession>A0A370KFR0</accession>
<evidence type="ECO:0000313" key="1">
    <source>
        <dbReference type="EMBL" id="RDJ03233.1"/>
    </source>
</evidence>
<protein>
    <submittedName>
        <fullName evidence="1">Uncharacterized protein</fullName>
    </submittedName>
</protein>
<organism evidence="1 2">
    <name type="scientific">Rhizobium grahamii</name>
    <dbReference type="NCBI Taxonomy" id="1120045"/>
    <lineage>
        <taxon>Bacteria</taxon>
        <taxon>Pseudomonadati</taxon>
        <taxon>Pseudomonadota</taxon>
        <taxon>Alphaproteobacteria</taxon>
        <taxon>Hyphomicrobiales</taxon>
        <taxon>Rhizobiaceae</taxon>
        <taxon>Rhizobium/Agrobacterium group</taxon>
        <taxon>Rhizobium</taxon>
    </lineage>
</organism>
<reference evidence="1 2" key="1">
    <citation type="submission" date="2017-03" db="EMBL/GenBank/DDBJ databases">
        <title>Genome analysis of Rhizobial strains effectives or ineffectives for nitrogen fixation isolated from bean seeds.</title>
        <authorList>
            <person name="Peralta H."/>
            <person name="Aguilar-Vera A."/>
            <person name="Mora Y."/>
            <person name="Vargas-Lagunas C."/>
            <person name="Girard L."/>
            <person name="Mora J."/>
        </authorList>
    </citation>
    <scope>NUCLEOTIDE SEQUENCE [LARGE SCALE GENOMIC DNA]</scope>
    <source>
        <strain evidence="1 2">CCGM3</strain>
    </source>
</reference>
<gene>
    <name evidence="1" type="ORF">B5K06_29990</name>
</gene>
<dbReference type="EMBL" id="NAAC01000043">
    <property type="protein sequence ID" value="RDJ03233.1"/>
    <property type="molecule type" value="Genomic_DNA"/>
</dbReference>
<dbReference type="Proteomes" id="UP000254939">
    <property type="component" value="Unassembled WGS sequence"/>
</dbReference>